<name>A0ACB8RE48_9AGAM</name>
<comment type="caution">
    <text evidence="1">The sequence shown here is derived from an EMBL/GenBank/DDBJ whole genome shotgun (WGS) entry which is preliminary data.</text>
</comment>
<sequence>MVLVCLFTALKIWVRVDAGTSLARELERLEINENSVVHVTDEEIGGRRSVIKVGGVDVGSGKELNGEENGPMLLLQIVDSAESQKWINAIKSAVLGQRCVYFTQIDIRAGLGLPSLSMNGTEPRGDLNVMLSMRMQGILPSPTQSTFSSPSLDYATSPTSSHAPSHTDDSAPATQPSTVRSHRPSSPRAPSAVLSLKDLFTGSTRPRSPSRAASPDPHDQDASGESFGSVGSSLLMSMRSGASAANGKAASLSLDGSLTPSPSPLIKPFSMLPPTGPALELTPPSSTQPLPLQRKIVQNRTTLDWAPPSPWAGRQHARARGPPRARAVSSLQPPPHRRRAWTTIVSPPSPPAPHAPSSHSGPLVYTHGNASFGVVGLTPGERSPSLERGTPTQKARAASVSSVSTLGSGSADRENHGGLERAGSAAGSGRRRWSRQLIMPHRLTPPAGAPPPVPQSWQSNGSASPPLSLPLSHRLSHPYSAERSERDRPPSRASSLSQKTLPSIVSSLQMGGSSGGKRASGSSSVYSVATNNSSPPQTNPLAHTRAINSNRLSVPPPQRPAPSAALPPTPSSIEAPALPPQPVSAPPMKTSFRDSLAHRAFRLSLIPPTSPPAQGLPPRPDEPAFRGHGHGHARSASIDGRARAADSTTALPDPLPPPTGPLPPPPASPVASSPRLATTFKQRLRILSAPSPAPSPPPLLAPALSSGLRSPVLDLHISTATAARTYTPPPPGTPIAERITLTPNDPDSFFPSMSPTTPTLGAPSLPIPVPPPRSPFRPLPQPQGSPNGAPAPTPLSPPPRRGSRQIATPDREAPPRLSVDADVVLPPPEDAASDILGEYARVPEKRPSMEVGFERNASSLSLDIGSDARVQV</sequence>
<keyword evidence="2" id="KW-1185">Reference proteome</keyword>
<organism evidence="1 2">
    <name type="scientific">Auriscalpium vulgare</name>
    <dbReference type="NCBI Taxonomy" id="40419"/>
    <lineage>
        <taxon>Eukaryota</taxon>
        <taxon>Fungi</taxon>
        <taxon>Dikarya</taxon>
        <taxon>Basidiomycota</taxon>
        <taxon>Agaricomycotina</taxon>
        <taxon>Agaricomycetes</taxon>
        <taxon>Russulales</taxon>
        <taxon>Auriscalpiaceae</taxon>
        <taxon>Auriscalpium</taxon>
    </lineage>
</organism>
<evidence type="ECO:0000313" key="2">
    <source>
        <dbReference type="Proteomes" id="UP000814033"/>
    </source>
</evidence>
<dbReference type="EMBL" id="MU276081">
    <property type="protein sequence ID" value="KAI0042149.1"/>
    <property type="molecule type" value="Genomic_DNA"/>
</dbReference>
<proteinExistence type="predicted"/>
<gene>
    <name evidence="1" type="ORF">FA95DRAFT_1682718</name>
</gene>
<protein>
    <submittedName>
        <fullName evidence="1">Uncharacterized protein</fullName>
    </submittedName>
</protein>
<reference evidence="1" key="1">
    <citation type="submission" date="2021-02" db="EMBL/GenBank/DDBJ databases">
        <authorList>
            <consortium name="DOE Joint Genome Institute"/>
            <person name="Ahrendt S."/>
            <person name="Looney B.P."/>
            <person name="Miyauchi S."/>
            <person name="Morin E."/>
            <person name="Drula E."/>
            <person name="Courty P.E."/>
            <person name="Chicoki N."/>
            <person name="Fauchery L."/>
            <person name="Kohler A."/>
            <person name="Kuo A."/>
            <person name="Labutti K."/>
            <person name="Pangilinan J."/>
            <person name="Lipzen A."/>
            <person name="Riley R."/>
            <person name="Andreopoulos W."/>
            <person name="He G."/>
            <person name="Johnson J."/>
            <person name="Barry K.W."/>
            <person name="Grigoriev I.V."/>
            <person name="Nagy L."/>
            <person name="Hibbett D."/>
            <person name="Henrissat B."/>
            <person name="Matheny P.B."/>
            <person name="Labbe J."/>
            <person name="Martin F."/>
        </authorList>
    </citation>
    <scope>NUCLEOTIDE SEQUENCE</scope>
    <source>
        <strain evidence="1">FP105234-sp</strain>
    </source>
</reference>
<evidence type="ECO:0000313" key="1">
    <source>
        <dbReference type="EMBL" id="KAI0042149.1"/>
    </source>
</evidence>
<accession>A0ACB8RE48</accession>
<dbReference type="Proteomes" id="UP000814033">
    <property type="component" value="Unassembled WGS sequence"/>
</dbReference>
<reference evidence="1" key="2">
    <citation type="journal article" date="2022" name="New Phytol.">
        <title>Evolutionary transition to the ectomycorrhizal habit in the genomes of a hyperdiverse lineage of mushroom-forming fungi.</title>
        <authorList>
            <person name="Looney B."/>
            <person name="Miyauchi S."/>
            <person name="Morin E."/>
            <person name="Drula E."/>
            <person name="Courty P.E."/>
            <person name="Kohler A."/>
            <person name="Kuo A."/>
            <person name="LaButti K."/>
            <person name="Pangilinan J."/>
            <person name="Lipzen A."/>
            <person name="Riley R."/>
            <person name="Andreopoulos W."/>
            <person name="He G."/>
            <person name="Johnson J."/>
            <person name="Nolan M."/>
            <person name="Tritt A."/>
            <person name="Barry K.W."/>
            <person name="Grigoriev I.V."/>
            <person name="Nagy L.G."/>
            <person name="Hibbett D."/>
            <person name="Henrissat B."/>
            <person name="Matheny P.B."/>
            <person name="Labbe J."/>
            <person name="Martin F.M."/>
        </authorList>
    </citation>
    <scope>NUCLEOTIDE SEQUENCE</scope>
    <source>
        <strain evidence="1">FP105234-sp</strain>
    </source>
</reference>